<evidence type="ECO:0000313" key="4">
    <source>
        <dbReference type="EMBL" id="AVO45617.1"/>
    </source>
</evidence>
<dbReference type="OrthoDB" id="7995647at2"/>
<dbReference type="PROSITE" id="PS51186">
    <property type="entry name" value="GNAT"/>
    <property type="match status" value="1"/>
</dbReference>
<evidence type="ECO:0000259" key="3">
    <source>
        <dbReference type="PROSITE" id="PS51186"/>
    </source>
</evidence>
<name>A0A2S0NC49_9HYPH</name>
<dbReference type="KEGG" id="phr:C6569_11385"/>
<organism evidence="4 5">
    <name type="scientific">Phreatobacter cathodiphilus</name>
    <dbReference type="NCBI Taxonomy" id="1868589"/>
    <lineage>
        <taxon>Bacteria</taxon>
        <taxon>Pseudomonadati</taxon>
        <taxon>Pseudomonadota</taxon>
        <taxon>Alphaproteobacteria</taxon>
        <taxon>Hyphomicrobiales</taxon>
        <taxon>Phreatobacteraceae</taxon>
        <taxon>Phreatobacter</taxon>
    </lineage>
</organism>
<evidence type="ECO:0000256" key="1">
    <source>
        <dbReference type="ARBA" id="ARBA00022679"/>
    </source>
</evidence>
<accession>A0A2S0NC49</accession>
<keyword evidence="5" id="KW-1185">Reference proteome</keyword>
<evidence type="ECO:0000313" key="5">
    <source>
        <dbReference type="Proteomes" id="UP000237889"/>
    </source>
</evidence>
<dbReference type="PANTHER" id="PTHR43877:SF2">
    <property type="entry name" value="AMINOALKYLPHOSPHONATE N-ACETYLTRANSFERASE-RELATED"/>
    <property type="match status" value="1"/>
</dbReference>
<dbReference type="InterPro" id="IPR000182">
    <property type="entry name" value="GNAT_dom"/>
</dbReference>
<feature type="domain" description="N-acetyltransferase" evidence="3">
    <location>
        <begin position="5"/>
        <end position="169"/>
    </location>
</feature>
<keyword evidence="2" id="KW-0012">Acyltransferase</keyword>
<dbReference type="SUPFAM" id="SSF55729">
    <property type="entry name" value="Acyl-CoA N-acyltransferases (Nat)"/>
    <property type="match status" value="1"/>
</dbReference>
<sequence>MTGEPTIRLAGPDDHEAIAAMNRAMDLFYNPQLPPSAAGDVTALMRRIEADPQLGTLVALAFNEGQPVGIAFFVLVHPGRRLGGMLFVKDLFVVEAARGAGIGEALMAFLAGFARDKGITRIDLTAEPHNEGAQRFYERLGMKVRPAISYRLEGEGLDALARGDGKRTPHP</sequence>
<protein>
    <submittedName>
        <fullName evidence="4">GNAT family N-acetyltransferase</fullName>
    </submittedName>
</protein>
<evidence type="ECO:0000256" key="2">
    <source>
        <dbReference type="ARBA" id="ARBA00023315"/>
    </source>
</evidence>
<dbReference type="PANTHER" id="PTHR43877">
    <property type="entry name" value="AMINOALKYLPHOSPHONATE N-ACETYLTRANSFERASE-RELATED-RELATED"/>
    <property type="match status" value="1"/>
</dbReference>
<gene>
    <name evidence="4" type="ORF">C6569_11385</name>
</gene>
<dbReference type="Pfam" id="PF00583">
    <property type="entry name" value="Acetyltransf_1"/>
    <property type="match status" value="1"/>
</dbReference>
<dbReference type="EMBL" id="CP027668">
    <property type="protein sequence ID" value="AVO45617.1"/>
    <property type="molecule type" value="Genomic_DNA"/>
</dbReference>
<dbReference type="InterPro" id="IPR016181">
    <property type="entry name" value="Acyl_CoA_acyltransferase"/>
</dbReference>
<reference evidence="4 5" key="1">
    <citation type="submission" date="2018-03" db="EMBL/GenBank/DDBJ databases">
        <title>Genome sequencing of Phreatobacter sp.</title>
        <authorList>
            <person name="Kim S.-J."/>
            <person name="Heo J."/>
            <person name="Kwon S.-W."/>
        </authorList>
    </citation>
    <scope>NUCLEOTIDE SEQUENCE [LARGE SCALE GENOMIC DNA]</scope>
    <source>
        <strain evidence="4 5">S-12</strain>
    </source>
</reference>
<dbReference type="GO" id="GO:0016747">
    <property type="term" value="F:acyltransferase activity, transferring groups other than amino-acyl groups"/>
    <property type="evidence" value="ECO:0007669"/>
    <property type="project" value="InterPro"/>
</dbReference>
<proteinExistence type="predicted"/>
<dbReference type="InterPro" id="IPR050832">
    <property type="entry name" value="Bact_Acetyltransf"/>
</dbReference>
<keyword evidence="1 4" id="KW-0808">Transferase</keyword>
<dbReference type="Gene3D" id="3.40.630.30">
    <property type="match status" value="1"/>
</dbReference>
<dbReference type="Proteomes" id="UP000237889">
    <property type="component" value="Chromosome"/>
</dbReference>
<dbReference type="RefSeq" id="WP_106748958.1">
    <property type="nucleotide sequence ID" value="NZ_CP027668.1"/>
</dbReference>
<dbReference type="AlphaFoldDB" id="A0A2S0NC49"/>
<dbReference type="CDD" id="cd04301">
    <property type="entry name" value="NAT_SF"/>
    <property type="match status" value="1"/>
</dbReference>